<reference evidence="2 3" key="1">
    <citation type="submission" date="2018-10" db="EMBL/GenBank/DDBJ databases">
        <authorList>
            <person name="Ekblom R."/>
            <person name="Jareborg N."/>
        </authorList>
    </citation>
    <scope>NUCLEOTIDE SEQUENCE [LARGE SCALE GENOMIC DNA]</scope>
    <source>
        <tissue evidence="2">Muscle</tissue>
    </source>
</reference>
<feature type="non-terminal residue" evidence="2">
    <location>
        <position position="1"/>
    </location>
</feature>
<organism evidence="2 3">
    <name type="scientific">Gulo gulo</name>
    <name type="common">Wolverine</name>
    <name type="synonym">Gluton</name>
    <dbReference type="NCBI Taxonomy" id="48420"/>
    <lineage>
        <taxon>Eukaryota</taxon>
        <taxon>Metazoa</taxon>
        <taxon>Chordata</taxon>
        <taxon>Craniata</taxon>
        <taxon>Vertebrata</taxon>
        <taxon>Euteleostomi</taxon>
        <taxon>Mammalia</taxon>
        <taxon>Eutheria</taxon>
        <taxon>Laurasiatheria</taxon>
        <taxon>Carnivora</taxon>
        <taxon>Caniformia</taxon>
        <taxon>Musteloidea</taxon>
        <taxon>Mustelidae</taxon>
        <taxon>Guloninae</taxon>
        <taxon>Gulo</taxon>
    </lineage>
</organism>
<evidence type="ECO:0000313" key="3">
    <source>
        <dbReference type="Proteomes" id="UP000269945"/>
    </source>
</evidence>
<sequence length="120" mass="12700">MEMTNSCQVAEEPGQRGSRGRGATGLKLLGPTSEAGRGIRMLFKGGPLREGPAQGLLVPIPNLQLAPALLQPLPSGWKRRLRTESPQRRAWSWEPHASGRWAGGVSGAGDALWGRAPGLG</sequence>
<dbReference type="EMBL" id="CYRY02046699">
    <property type="protein sequence ID" value="VCX42462.1"/>
    <property type="molecule type" value="Genomic_DNA"/>
</dbReference>
<proteinExistence type="predicted"/>
<dbReference type="AlphaFoldDB" id="A0A9X9MCU5"/>
<evidence type="ECO:0000313" key="2">
    <source>
        <dbReference type="EMBL" id="VCX42462.1"/>
    </source>
</evidence>
<gene>
    <name evidence="2" type="ORF">BN2614_LOCUS2</name>
</gene>
<protein>
    <submittedName>
        <fullName evidence="2">Uncharacterized protein</fullName>
    </submittedName>
</protein>
<comment type="caution">
    <text evidence="2">The sequence shown here is derived from an EMBL/GenBank/DDBJ whole genome shotgun (WGS) entry which is preliminary data.</text>
</comment>
<evidence type="ECO:0000256" key="1">
    <source>
        <dbReference type="SAM" id="MobiDB-lite"/>
    </source>
</evidence>
<dbReference type="Proteomes" id="UP000269945">
    <property type="component" value="Unassembled WGS sequence"/>
</dbReference>
<keyword evidence="3" id="KW-1185">Reference proteome</keyword>
<name>A0A9X9MCU5_GULGU</name>
<feature type="region of interest" description="Disordered" evidence="1">
    <location>
        <begin position="1"/>
        <end position="32"/>
    </location>
</feature>
<accession>A0A9X9MCU5</accession>